<dbReference type="EMBL" id="MEHJ01000001">
    <property type="protein sequence ID" value="OEJ23552.1"/>
    <property type="molecule type" value="Genomic_DNA"/>
</dbReference>
<reference evidence="5 6" key="1">
    <citation type="submission" date="2016-08" db="EMBL/GenBank/DDBJ databases">
        <title>Complete genome sequence of Streptomyces agglomeratus strain 6-3-2, a novel anti-MRSA actinomycete isolated from Wuli of Tebit, China.</title>
        <authorList>
            <person name="Chen X."/>
        </authorList>
    </citation>
    <scope>NUCLEOTIDE SEQUENCE [LARGE SCALE GENOMIC DNA]</scope>
    <source>
        <strain evidence="5 6">6-3-2</strain>
    </source>
</reference>
<dbReference type="GO" id="GO:0016020">
    <property type="term" value="C:membrane"/>
    <property type="evidence" value="ECO:0007669"/>
    <property type="project" value="UniProtKB-SubCell"/>
</dbReference>
<feature type="region of interest" description="Disordered" evidence="3">
    <location>
        <begin position="1"/>
        <end position="64"/>
    </location>
</feature>
<sequence length="225" mass="23841">MANQTLRGRGGAGTPRQRSVAAATRAAAKRAERIRRPTEPAPEPAAQPPTGQADRPTRSRPGLPTAGLAVLIPLGLVATAALGLRYQEAGRTTEARTAALAAARKAAPVILSYDYRHLDRDFRAARAHLTAPFLDQYGKTTKAVVAPTAKKYRGVVKATVAKPTGGDAPAASVVSAGPDQAVVLIFMNQVTTSTQVADRRLDLNRVRMTLVRTEHGWKVKAVDAL</sequence>
<dbReference type="PANTHER" id="PTHR37042:SF4">
    <property type="entry name" value="OUTER MEMBRANE PROTEIN RV1973"/>
    <property type="match status" value="1"/>
</dbReference>
<accession>A0A1E5P217</accession>
<feature type="transmembrane region" description="Helical" evidence="4">
    <location>
        <begin position="66"/>
        <end position="86"/>
    </location>
</feature>
<dbReference type="RefSeq" id="WP_069933508.1">
    <property type="nucleotide sequence ID" value="NZ_MEHJ01000001.1"/>
</dbReference>
<keyword evidence="6" id="KW-1185">Reference proteome</keyword>
<protein>
    <recommendedName>
        <fullName evidence="7">Mce-associated membrane protein</fullName>
    </recommendedName>
</protein>
<comment type="caution">
    <text evidence="5">The sequence shown here is derived from an EMBL/GenBank/DDBJ whole genome shotgun (WGS) entry which is preliminary data.</text>
</comment>
<evidence type="ECO:0000313" key="6">
    <source>
        <dbReference type="Proteomes" id="UP000095759"/>
    </source>
</evidence>
<proteinExistence type="predicted"/>
<dbReference type="Proteomes" id="UP000095759">
    <property type="component" value="Unassembled WGS sequence"/>
</dbReference>
<keyword evidence="2 4" id="KW-0472">Membrane</keyword>
<keyword evidence="4" id="KW-0812">Transmembrane</keyword>
<evidence type="ECO:0000256" key="4">
    <source>
        <dbReference type="SAM" id="Phobius"/>
    </source>
</evidence>
<dbReference type="PANTHER" id="PTHR37042">
    <property type="entry name" value="OUTER MEMBRANE PROTEIN RV1973"/>
    <property type="match status" value="1"/>
</dbReference>
<keyword evidence="4" id="KW-1133">Transmembrane helix</keyword>
<evidence type="ECO:0000313" key="5">
    <source>
        <dbReference type="EMBL" id="OEJ23552.1"/>
    </source>
</evidence>
<gene>
    <name evidence="5" type="ORF">AS594_02695</name>
</gene>
<comment type="subcellular location">
    <subcellularLocation>
        <location evidence="1">Membrane</location>
    </subcellularLocation>
</comment>
<name>A0A1E5P217_9ACTN</name>
<evidence type="ECO:0000256" key="3">
    <source>
        <dbReference type="SAM" id="MobiDB-lite"/>
    </source>
</evidence>
<evidence type="ECO:0008006" key="7">
    <source>
        <dbReference type="Google" id="ProtNLM"/>
    </source>
</evidence>
<dbReference type="STRING" id="285458.BGM19_34100"/>
<dbReference type="OrthoDB" id="3536396at2"/>
<dbReference type="AlphaFoldDB" id="A0A1E5P217"/>
<evidence type="ECO:0000256" key="2">
    <source>
        <dbReference type="ARBA" id="ARBA00023136"/>
    </source>
</evidence>
<evidence type="ECO:0000256" key="1">
    <source>
        <dbReference type="ARBA" id="ARBA00004370"/>
    </source>
</evidence>
<organism evidence="5 6">
    <name type="scientific">Streptomyces agglomeratus</name>
    <dbReference type="NCBI Taxonomy" id="285458"/>
    <lineage>
        <taxon>Bacteria</taxon>
        <taxon>Bacillati</taxon>
        <taxon>Actinomycetota</taxon>
        <taxon>Actinomycetes</taxon>
        <taxon>Kitasatosporales</taxon>
        <taxon>Streptomycetaceae</taxon>
        <taxon>Streptomyces</taxon>
    </lineage>
</organism>
<feature type="compositionally biased region" description="Basic and acidic residues" evidence="3">
    <location>
        <begin position="29"/>
        <end position="38"/>
    </location>
</feature>
<feature type="compositionally biased region" description="Low complexity" evidence="3">
    <location>
        <begin position="16"/>
        <end position="26"/>
    </location>
</feature>